<evidence type="ECO:0000313" key="2">
    <source>
        <dbReference type="Proteomes" id="UP001549104"/>
    </source>
</evidence>
<comment type="caution">
    <text evidence="1">The sequence shown here is derived from an EMBL/GenBank/DDBJ whole genome shotgun (WGS) entry which is preliminary data.</text>
</comment>
<dbReference type="EMBL" id="JBEPME010000001">
    <property type="protein sequence ID" value="MET3656251.1"/>
    <property type="molecule type" value="Genomic_DNA"/>
</dbReference>
<gene>
    <name evidence="1" type="ORF">ABIC55_001335</name>
</gene>
<protein>
    <submittedName>
        <fullName evidence="1">Uncharacterized protein</fullName>
    </submittedName>
</protein>
<name>A0ABV2K592_SPOPS</name>
<sequence>MSTGITGDDARLAKAVVDSGVKLLEPNHPAVVLA</sequence>
<dbReference type="InterPro" id="IPR013785">
    <property type="entry name" value="Aldolase_TIM"/>
</dbReference>
<accession>A0ABV2K592</accession>
<organism evidence="1 2">
    <name type="scientific">Sporosarcina psychrophila</name>
    <name type="common">Bacillus psychrophilus</name>
    <dbReference type="NCBI Taxonomy" id="1476"/>
    <lineage>
        <taxon>Bacteria</taxon>
        <taxon>Bacillati</taxon>
        <taxon>Bacillota</taxon>
        <taxon>Bacilli</taxon>
        <taxon>Bacillales</taxon>
        <taxon>Caryophanaceae</taxon>
        <taxon>Sporosarcina</taxon>
    </lineage>
</organism>
<keyword evidence="2" id="KW-1185">Reference proteome</keyword>
<proteinExistence type="predicted"/>
<evidence type="ECO:0000313" key="1">
    <source>
        <dbReference type="EMBL" id="MET3656251.1"/>
    </source>
</evidence>
<dbReference type="Proteomes" id="UP001549104">
    <property type="component" value="Unassembled WGS sequence"/>
</dbReference>
<dbReference type="Gene3D" id="3.20.20.70">
    <property type="entry name" value="Aldolase class I"/>
    <property type="match status" value="1"/>
</dbReference>
<reference evidence="1 2" key="1">
    <citation type="submission" date="2024-06" db="EMBL/GenBank/DDBJ databases">
        <title>Sorghum-associated microbial communities from plants grown in Nebraska, USA.</title>
        <authorList>
            <person name="Schachtman D."/>
        </authorList>
    </citation>
    <scope>NUCLEOTIDE SEQUENCE [LARGE SCALE GENOMIC DNA]</scope>
    <source>
        <strain evidence="1 2">1288</strain>
    </source>
</reference>